<evidence type="ECO:0000256" key="1">
    <source>
        <dbReference type="ARBA" id="ARBA00022737"/>
    </source>
</evidence>
<feature type="compositionally biased region" description="Polar residues" evidence="2">
    <location>
        <begin position="620"/>
        <end position="631"/>
    </location>
</feature>
<feature type="compositionally biased region" description="Low complexity" evidence="2">
    <location>
        <begin position="632"/>
        <end position="643"/>
    </location>
</feature>
<dbReference type="EMBL" id="JAACJO010000016">
    <property type="protein sequence ID" value="KAF5349724.1"/>
    <property type="molecule type" value="Genomic_DNA"/>
</dbReference>
<dbReference type="SUPFAM" id="SSF52540">
    <property type="entry name" value="P-loop containing nucleoside triphosphate hydrolases"/>
    <property type="match status" value="2"/>
</dbReference>
<dbReference type="PANTHER" id="PTHR10039">
    <property type="entry name" value="AMELOGENIN"/>
    <property type="match status" value="1"/>
</dbReference>
<evidence type="ECO:0000313" key="4">
    <source>
        <dbReference type="EMBL" id="KAF5349724.1"/>
    </source>
</evidence>
<dbReference type="PANTHER" id="PTHR10039:SF14">
    <property type="entry name" value="NACHT DOMAIN-CONTAINING PROTEIN"/>
    <property type="match status" value="1"/>
</dbReference>
<evidence type="ECO:0000313" key="5">
    <source>
        <dbReference type="Proteomes" id="UP000559027"/>
    </source>
</evidence>
<comment type="caution">
    <text evidence="4">The sequence shown here is derived from an EMBL/GenBank/DDBJ whole genome shotgun (WGS) entry which is preliminary data.</text>
</comment>
<dbReference type="OrthoDB" id="10388845at2759"/>
<accession>A0A8H5FUQ8</accession>
<dbReference type="Proteomes" id="UP000559027">
    <property type="component" value="Unassembled WGS sequence"/>
</dbReference>
<organism evidence="4 5">
    <name type="scientific">Leucocoprinus leucothites</name>
    <dbReference type="NCBI Taxonomy" id="201217"/>
    <lineage>
        <taxon>Eukaryota</taxon>
        <taxon>Fungi</taxon>
        <taxon>Dikarya</taxon>
        <taxon>Basidiomycota</taxon>
        <taxon>Agaricomycotina</taxon>
        <taxon>Agaricomycetes</taxon>
        <taxon>Agaricomycetidae</taxon>
        <taxon>Agaricales</taxon>
        <taxon>Agaricineae</taxon>
        <taxon>Agaricaceae</taxon>
        <taxon>Leucocoprinus</taxon>
    </lineage>
</organism>
<dbReference type="AlphaFoldDB" id="A0A8H5FUQ8"/>
<keyword evidence="5" id="KW-1185">Reference proteome</keyword>
<proteinExistence type="predicted"/>
<dbReference type="Pfam" id="PF24883">
    <property type="entry name" value="NPHP3_N"/>
    <property type="match status" value="1"/>
</dbReference>
<dbReference type="Gene3D" id="3.40.50.300">
    <property type="entry name" value="P-loop containing nucleotide triphosphate hydrolases"/>
    <property type="match status" value="1"/>
</dbReference>
<keyword evidence="1" id="KW-0677">Repeat</keyword>
<gene>
    <name evidence="4" type="ORF">D9756_008953</name>
</gene>
<sequence length="739" mass="82381">MSSEAWSVVSYEEAEGADSVLLSQEFTSSALVDALHNSPFRSAHAARCFLGTHVQAKYDLSRWLATYSPRNHRDGRQDSQRRFNLLWLHGAAGTGKTTLMQTLADALLPPTTSVSASDDIPAEPPSYESDEFGSIGVQYGGTAVFLSKEHQLADVSKVFTTIALGLAGRVPPLAAFVQSAFDANKDAFWHNTFSLEKQAEILIFNPVQEWVTAEEGEVDVDLIIIVDGIDECDDKKMQREIIEIVRDIFTQKIGGVRWYWVFSSRTEMRLREVLMGKSSTLSPKADEIVVGLASDAEMDAFLDCGLAKIRAMHDIGFVPVDDSTSIEMVTSSSLLGTQEEWPSPNDKTAIKWQAAGLYAAAASILQYIGKPDDDPRARIVLIDSFIGNKDPGVDHPFAKLDMLYRNILATVPATSVSTTRRVLGTISCLQPSTHKQKLPTLSLVSDLLGIPAEEVHQALYDLHSVVTAPYKRLSRDSAFSSQCAYLPYGDGKLTFRHPSFDQFLRTPARSLDWSLNLESVHMDLARCCLKRLGFGDTISEFARERWYIDCWRTGKDTEAALGILPDLFEFDFTFLPDNSNVDRYFMEWLLHLQETTMSEYQLLNPGPLIKLRTPRWSISNDPSYHSDNNQPSASTSSGANSTSRNEGKKRTYPPRRSYILGFEPPKRVYLVPYFDEKVQARTDIGLVIGPGLKHWDWIRGFKVVSLDKAEVGMETDGEDGASQAPRKDMEDLLAEAGFH</sequence>
<evidence type="ECO:0000256" key="2">
    <source>
        <dbReference type="SAM" id="MobiDB-lite"/>
    </source>
</evidence>
<dbReference type="InterPro" id="IPR027417">
    <property type="entry name" value="P-loop_NTPase"/>
</dbReference>
<reference evidence="4 5" key="1">
    <citation type="journal article" date="2020" name="ISME J.">
        <title>Uncovering the hidden diversity of litter-decomposition mechanisms in mushroom-forming fungi.</title>
        <authorList>
            <person name="Floudas D."/>
            <person name="Bentzer J."/>
            <person name="Ahren D."/>
            <person name="Johansson T."/>
            <person name="Persson P."/>
            <person name="Tunlid A."/>
        </authorList>
    </citation>
    <scope>NUCLEOTIDE SEQUENCE [LARGE SCALE GENOMIC DNA]</scope>
    <source>
        <strain evidence="4 5">CBS 146.42</strain>
    </source>
</reference>
<feature type="region of interest" description="Disordered" evidence="2">
    <location>
        <begin position="620"/>
        <end position="656"/>
    </location>
</feature>
<protein>
    <recommendedName>
        <fullName evidence="3">Nephrocystin 3-like N-terminal domain-containing protein</fullName>
    </recommendedName>
</protein>
<name>A0A8H5FUQ8_9AGAR</name>
<evidence type="ECO:0000259" key="3">
    <source>
        <dbReference type="Pfam" id="PF24883"/>
    </source>
</evidence>
<dbReference type="InterPro" id="IPR056884">
    <property type="entry name" value="NPHP3-like_N"/>
</dbReference>
<feature type="domain" description="Nephrocystin 3-like N-terminal" evidence="3">
    <location>
        <begin position="80"/>
        <end position="265"/>
    </location>
</feature>